<feature type="region of interest" description="Disordered" evidence="16">
    <location>
        <begin position="204"/>
        <end position="229"/>
    </location>
</feature>
<feature type="active site" description="Charge relay system" evidence="15">
    <location>
        <position position="561"/>
    </location>
</feature>
<comment type="caution">
    <text evidence="19">The sequence shown here is derived from an EMBL/GenBank/DDBJ whole genome shotgun (WGS) entry which is preliminary data.</text>
</comment>
<evidence type="ECO:0000256" key="6">
    <source>
        <dbReference type="ARBA" id="ARBA00022670"/>
    </source>
</evidence>
<dbReference type="PANTHER" id="PTHR14218">
    <property type="entry name" value="PROTEASE S8 TRIPEPTIDYL PEPTIDASE I CLN2"/>
    <property type="match status" value="1"/>
</dbReference>
<dbReference type="InterPro" id="IPR000209">
    <property type="entry name" value="Peptidase_S8/S53_dom"/>
</dbReference>
<keyword evidence="7 15" id="KW-0479">Metal-binding</keyword>
<keyword evidence="8 17" id="KW-0732">Signal</keyword>
<feature type="binding site" evidence="15">
    <location>
        <position position="623"/>
    </location>
    <ligand>
        <name>Ca(2+)</name>
        <dbReference type="ChEBI" id="CHEBI:29108"/>
    </ligand>
</feature>
<dbReference type="SUPFAM" id="SSF54897">
    <property type="entry name" value="Protease propeptides/inhibitors"/>
    <property type="match status" value="1"/>
</dbReference>
<feature type="binding site" evidence="15">
    <location>
        <position position="605"/>
    </location>
    <ligand>
        <name>Ca(2+)</name>
        <dbReference type="ChEBI" id="CHEBI:29108"/>
    </ligand>
</feature>
<dbReference type="PROSITE" id="PS51695">
    <property type="entry name" value="SEDOLISIN"/>
    <property type="match status" value="1"/>
</dbReference>
<dbReference type="InterPro" id="IPR015366">
    <property type="entry name" value="S53_propep"/>
</dbReference>
<comment type="function">
    <text evidence="2">Secreted tripeptidyl-peptidase which degrades proteins at acidic pHs and is involved in virulence.</text>
</comment>
<organism evidence="19 20">
    <name type="scientific">Steccherinum ochraceum</name>
    <dbReference type="NCBI Taxonomy" id="92696"/>
    <lineage>
        <taxon>Eukaryota</taxon>
        <taxon>Fungi</taxon>
        <taxon>Dikarya</taxon>
        <taxon>Basidiomycota</taxon>
        <taxon>Agaricomycotina</taxon>
        <taxon>Agaricomycetes</taxon>
        <taxon>Polyporales</taxon>
        <taxon>Steccherinaceae</taxon>
        <taxon>Steccherinum</taxon>
    </lineage>
</organism>
<evidence type="ECO:0000256" key="16">
    <source>
        <dbReference type="SAM" id="MobiDB-lite"/>
    </source>
</evidence>
<evidence type="ECO:0000256" key="14">
    <source>
        <dbReference type="ARBA" id="ARBA00023180"/>
    </source>
</evidence>
<feature type="domain" description="Peptidase S53" evidence="18">
    <location>
        <begin position="233"/>
        <end position="645"/>
    </location>
</feature>
<comment type="catalytic activity">
    <reaction evidence="1">
        <text>Release of an N-terminal tripeptide from a polypeptide.</text>
        <dbReference type="EC" id="3.4.14.10"/>
    </reaction>
</comment>
<feature type="binding site" evidence="15">
    <location>
        <position position="604"/>
    </location>
    <ligand>
        <name>Ca(2+)</name>
        <dbReference type="ChEBI" id="CHEBI:29108"/>
    </ligand>
</feature>
<dbReference type="FunFam" id="3.40.50.200:FF:000015">
    <property type="entry name" value="Tripeptidyl peptidase A"/>
    <property type="match status" value="1"/>
</dbReference>
<evidence type="ECO:0000256" key="15">
    <source>
        <dbReference type="PROSITE-ProRule" id="PRU01032"/>
    </source>
</evidence>
<evidence type="ECO:0000256" key="2">
    <source>
        <dbReference type="ARBA" id="ARBA00002451"/>
    </source>
</evidence>
<keyword evidence="14" id="KW-0325">Glycoprotein</keyword>
<evidence type="ECO:0000256" key="4">
    <source>
        <dbReference type="ARBA" id="ARBA00012462"/>
    </source>
</evidence>
<dbReference type="GO" id="GO:0006508">
    <property type="term" value="P:proteolysis"/>
    <property type="evidence" value="ECO:0007669"/>
    <property type="project" value="UniProtKB-KW"/>
</dbReference>
<evidence type="ECO:0000256" key="7">
    <source>
        <dbReference type="ARBA" id="ARBA00022723"/>
    </source>
</evidence>
<feature type="active site" description="Charge relay system" evidence="15">
    <location>
        <position position="310"/>
    </location>
</feature>
<keyword evidence="12" id="KW-0843">Virulence</keyword>
<accession>A0A4R0R5C7</accession>
<evidence type="ECO:0000256" key="1">
    <source>
        <dbReference type="ARBA" id="ARBA00001910"/>
    </source>
</evidence>
<dbReference type="Pfam" id="PF09286">
    <property type="entry name" value="Pro-kuma_activ"/>
    <property type="match status" value="1"/>
</dbReference>
<dbReference type="GO" id="GO:0008240">
    <property type="term" value="F:tripeptidyl-peptidase activity"/>
    <property type="evidence" value="ECO:0007669"/>
    <property type="project" value="UniProtKB-EC"/>
</dbReference>
<evidence type="ECO:0000256" key="8">
    <source>
        <dbReference type="ARBA" id="ARBA00022729"/>
    </source>
</evidence>
<keyword evidence="5" id="KW-0964">Secreted</keyword>
<proteinExistence type="predicted"/>
<dbReference type="SMART" id="SM00944">
    <property type="entry name" value="Pro-kuma_activ"/>
    <property type="match status" value="1"/>
</dbReference>
<dbReference type="GO" id="GO:0004252">
    <property type="term" value="F:serine-type endopeptidase activity"/>
    <property type="evidence" value="ECO:0007669"/>
    <property type="project" value="UniProtKB-UniRule"/>
</dbReference>
<evidence type="ECO:0000313" key="19">
    <source>
        <dbReference type="EMBL" id="TCD62640.1"/>
    </source>
</evidence>
<dbReference type="OrthoDB" id="409122at2759"/>
<evidence type="ECO:0000256" key="5">
    <source>
        <dbReference type="ARBA" id="ARBA00022525"/>
    </source>
</evidence>
<feature type="binding site" evidence="15">
    <location>
        <position position="625"/>
    </location>
    <ligand>
        <name>Ca(2+)</name>
        <dbReference type="ChEBI" id="CHEBI:29108"/>
    </ligand>
</feature>
<evidence type="ECO:0000256" key="3">
    <source>
        <dbReference type="ARBA" id="ARBA00004239"/>
    </source>
</evidence>
<gene>
    <name evidence="19" type="ORF">EIP91_006593</name>
</gene>
<feature type="active site" description="Charge relay system" evidence="15">
    <location>
        <position position="314"/>
    </location>
</feature>
<dbReference type="Proteomes" id="UP000292702">
    <property type="component" value="Unassembled WGS sequence"/>
</dbReference>
<evidence type="ECO:0000256" key="13">
    <source>
        <dbReference type="ARBA" id="ARBA00023145"/>
    </source>
</evidence>
<evidence type="ECO:0000259" key="18">
    <source>
        <dbReference type="PROSITE" id="PS51695"/>
    </source>
</evidence>
<keyword evidence="13" id="KW-0865">Zymogen</keyword>
<dbReference type="InterPro" id="IPR036852">
    <property type="entry name" value="Peptidase_S8/S53_dom_sf"/>
</dbReference>
<dbReference type="InterPro" id="IPR030400">
    <property type="entry name" value="Sedolisin_dom"/>
</dbReference>
<dbReference type="CDD" id="cd04056">
    <property type="entry name" value="Peptidases_S53"/>
    <property type="match status" value="1"/>
</dbReference>
<reference evidence="19 20" key="1">
    <citation type="submission" date="2018-11" db="EMBL/GenBank/DDBJ databases">
        <title>Genome assembly of Steccherinum ochraceum LE-BIN_3174, the white-rot fungus of the Steccherinaceae family (The Residual Polyporoid clade, Polyporales, Basidiomycota).</title>
        <authorList>
            <person name="Fedorova T.V."/>
            <person name="Glazunova O.A."/>
            <person name="Landesman E.O."/>
            <person name="Moiseenko K.V."/>
            <person name="Psurtseva N.V."/>
            <person name="Savinova O.S."/>
            <person name="Shakhova N.V."/>
            <person name="Tyazhelova T.V."/>
            <person name="Vasina D.V."/>
        </authorList>
    </citation>
    <scope>NUCLEOTIDE SEQUENCE [LARGE SCALE GENOMIC DNA]</scope>
    <source>
        <strain evidence="19 20">LE-BIN_3174</strain>
    </source>
</reference>
<evidence type="ECO:0000256" key="12">
    <source>
        <dbReference type="ARBA" id="ARBA00023026"/>
    </source>
</evidence>
<evidence type="ECO:0000256" key="17">
    <source>
        <dbReference type="SAM" id="SignalP"/>
    </source>
</evidence>
<keyword evidence="6 15" id="KW-0645">Protease</keyword>
<protein>
    <recommendedName>
        <fullName evidence="4">tripeptidyl-peptidase II</fullName>
        <ecNumber evidence="4">3.4.14.10</ecNumber>
    </recommendedName>
</protein>
<dbReference type="STRING" id="92696.A0A4R0R5C7"/>
<feature type="chain" id="PRO_5020216857" description="tripeptidyl-peptidase II" evidence="17">
    <location>
        <begin position="19"/>
        <end position="646"/>
    </location>
</feature>
<keyword evidence="20" id="KW-1185">Reference proteome</keyword>
<comment type="subcellular location">
    <subcellularLocation>
        <location evidence="3">Secreted</location>
        <location evidence="3">Extracellular space</location>
    </subcellularLocation>
</comment>
<keyword evidence="10 15" id="KW-0720">Serine protease</keyword>
<dbReference type="CDD" id="cd11377">
    <property type="entry name" value="Pro-peptidase_S53"/>
    <property type="match status" value="1"/>
</dbReference>
<keyword evidence="11 15" id="KW-0106">Calcium</keyword>
<keyword evidence="9 15" id="KW-0378">Hydrolase</keyword>
<comment type="cofactor">
    <cofactor evidence="15">
        <name>Ca(2+)</name>
        <dbReference type="ChEBI" id="CHEBI:29108"/>
    </cofactor>
    <text evidence="15">Binds 1 Ca(2+) ion per subunit.</text>
</comment>
<dbReference type="PANTHER" id="PTHR14218:SF19">
    <property type="entry name" value="SERINE PROTEASE AORO, PUTATIVE (AFU_ORTHOLOGUE AFUA_6G10250)-RELATED"/>
    <property type="match status" value="1"/>
</dbReference>
<dbReference type="Gene3D" id="3.40.50.200">
    <property type="entry name" value="Peptidase S8/S53 domain"/>
    <property type="match status" value="1"/>
</dbReference>
<dbReference type="SUPFAM" id="SSF52743">
    <property type="entry name" value="Subtilisin-like"/>
    <property type="match status" value="1"/>
</dbReference>
<evidence type="ECO:0000256" key="10">
    <source>
        <dbReference type="ARBA" id="ARBA00022825"/>
    </source>
</evidence>
<dbReference type="EMBL" id="RWJN01000355">
    <property type="protein sequence ID" value="TCD62640.1"/>
    <property type="molecule type" value="Genomic_DNA"/>
</dbReference>
<sequence length="646" mass="69062">MRFWAALLSLTVASVAIAAPSKRFNHVVHEKRAFEPIDWIQDRRLEAHKVLPMRIGLTQQNLHRLEEMLLSVSHPESAKYGQHFTPKEVIDAFAPHDDSIAAVKGWLTDAGIHEDRLKLSPGKGWIEFDATAAEAEELLQTEYHVFTHADTGIEQISCHSYSVPEHVKEHVDLIKPTVHFTHRPPPSAIDSALRKRKFERLGMPNVSVKSGPKKSSAKPKASSPSDLSTCDEQIVPDCLRALYQINSTPVATAQNTYGIVEFTPQALLFTDLDLFFENFSPNQVGVRPTVVSVDGGTIQTTDQSFDFNGESSLDFQYSFALTNPQPLTLLQTGDLVEGASFDNWLDAVDGSFCTFEGGDDPDFDGIYPDPLRGGFKGPESCGIIAPPNVVSVSFGQDEAGLTASYAQRQCAEYAKLGMLGTTVLYSSGDDGVAGGGGTCLNSRGQPSSRGTTFSPGFPVTCGFLTAVGATQIDPGNTVDDPEGACEQVIFSGGGFSNIFALPDYQAAAVTSFLTNHPPPFPATQTQFNSSGHSRAFPDLSANGANYVIAVDGELELVFGTSASSPVVGSIITLINDARIAAGKGPVGFINPAIYSDAFKDGFNDITHGGNQGCGTAGFTSTEGWDPVTGVGTPNFSKLLPLFLALP</sequence>
<dbReference type="GO" id="GO:0046872">
    <property type="term" value="F:metal ion binding"/>
    <property type="evidence" value="ECO:0007669"/>
    <property type="project" value="UniProtKB-UniRule"/>
</dbReference>
<dbReference type="InterPro" id="IPR050819">
    <property type="entry name" value="Tripeptidyl-peptidase_I"/>
</dbReference>
<name>A0A4R0R5C7_9APHY</name>
<evidence type="ECO:0000313" key="20">
    <source>
        <dbReference type="Proteomes" id="UP000292702"/>
    </source>
</evidence>
<dbReference type="Pfam" id="PF00082">
    <property type="entry name" value="Peptidase_S8"/>
    <property type="match status" value="1"/>
</dbReference>
<dbReference type="AlphaFoldDB" id="A0A4R0R5C7"/>
<evidence type="ECO:0000256" key="9">
    <source>
        <dbReference type="ARBA" id="ARBA00022801"/>
    </source>
</evidence>
<dbReference type="EC" id="3.4.14.10" evidence="4"/>
<dbReference type="GO" id="GO:0005576">
    <property type="term" value="C:extracellular region"/>
    <property type="evidence" value="ECO:0007669"/>
    <property type="project" value="UniProtKB-SubCell"/>
</dbReference>
<feature type="signal peptide" evidence="17">
    <location>
        <begin position="1"/>
        <end position="18"/>
    </location>
</feature>
<evidence type="ECO:0000256" key="11">
    <source>
        <dbReference type="ARBA" id="ARBA00022837"/>
    </source>
</evidence>